<comment type="caution">
    <text evidence="2">The sequence shown here is derived from an EMBL/GenBank/DDBJ whole genome shotgun (WGS) entry which is preliminary data.</text>
</comment>
<evidence type="ECO:0000313" key="2">
    <source>
        <dbReference type="EMBL" id="KAJ7335193.1"/>
    </source>
</evidence>
<accession>A0A9Q1B3R8</accession>
<keyword evidence="3" id="KW-1185">Reference proteome</keyword>
<dbReference type="Proteomes" id="UP001142489">
    <property type="component" value="Unassembled WGS sequence"/>
</dbReference>
<gene>
    <name evidence="2" type="ORF">JRQ81_013134</name>
</gene>
<dbReference type="OrthoDB" id="9050411at2759"/>
<sequence>MGIADPSPTALGVFTRGQKGDASSIFNESMVLAAQQMRSAHHVFDCTTNVLGSLAALQQHTWLRSTWLSDDNKARIEQLPFDGEGPFHTSIDDIMEDYQKKKTMAKCLNVAPQATQRSFHFPWRKPTYQQPYQSRFSKPQFRDRNSRPSTYTAYPASRTKKS</sequence>
<dbReference type="AlphaFoldDB" id="A0A9Q1B3R8"/>
<proteinExistence type="predicted"/>
<dbReference type="EMBL" id="JAPFRF010000004">
    <property type="protein sequence ID" value="KAJ7335193.1"/>
    <property type="molecule type" value="Genomic_DNA"/>
</dbReference>
<name>A0A9Q1B3R8_9SAUR</name>
<feature type="region of interest" description="Disordered" evidence="1">
    <location>
        <begin position="131"/>
        <end position="162"/>
    </location>
</feature>
<organism evidence="2 3">
    <name type="scientific">Phrynocephalus forsythii</name>
    <dbReference type="NCBI Taxonomy" id="171643"/>
    <lineage>
        <taxon>Eukaryota</taxon>
        <taxon>Metazoa</taxon>
        <taxon>Chordata</taxon>
        <taxon>Craniata</taxon>
        <taxon>Vertebrata</taxon>
        <taxon>Euteleostomi</taxon>
        <taxon>Lepidosauria</taxon>
        <taxon>Squamata</taxon>
        <taxon>Bifurcata</taxon>
        <taxon>Unidentata</taxon>
        <taxon>Episquamata</taxon>
        <taxon>Toxicofera</taxon>
        <taxon>Iguania</taxon>
        <taxon>Acrodonta</taxon>
        <taxon>Agamidae</taxon>
        <taxon>Agaminae</taxon>
        <taxon>Phrynocephalus</taxon>
    </lineage>
</organism>
<protein>
    <submittedName>
        <fullName evidence="2">Uncharacterized protein</fullName>
    </submittedName>
</protein>
<evidence type="ECO:0000256" key="1">
    <source>
        <dbReference type="SAM" id="MobiDB-lite"/>
    </source>
</evidence>
<evidence type="ECO:0000313" key="3">
    <source>
        <dbReference type="Proteomes" id="UP001142489"/>
    </source>
</evidence>
<reference evidence="2" key="1">
    <citation type="journal article" date="2023" name="DNA Res.">
        <title>Chromosome-level genome assembly of Phrynocephalus forsythii using third-generation DNA sequencing and Hi-C analysis.</title>
        <authorList>
            <person name="Qi Y."/>
            <person name="Zhao W."/>
            <person name="Zhao Y."/>
            <person name="Niu C."/>
            <person name="Cao S."/>
            <person name="Zhang Y."/>
        </authorList>
    </citation>
    <scope>NUCLEOTIDE SEQUENCE</scope>
    <source>
        <tissue evidence="2">Muscle</tissue>
    </source>
</reference>